<dbReference type="SUPFAM" id="SSF46946">
    <property type="entry name" value="S13-like H2TH domain"/>
    <property type="match status" value="1"/>
</dbReference>
<feature type="active site" description="Proton donor; for beta-elimination activity" evidence="15">
    <location>
        <position position="58"/>
    </location>
</feature>
<dbReference type="SUPFAM" id="SSF81624">
    <property type="entry name" value="N-terminal domain of MutM-like DNA repair proteins"/>
    <property type="match status" value="1"/>
</dbReference>
<evidence type="ECO:0000259" key="16">
    <source>
        <dbReference type="PROSITE" id="PS51066"/>
    </source>
</evidence>
<dbReference type="PROSITE" id="PS51068">
    <property type="entry name" value="FPG_CAT"/>
    <property type="match status" value="1"/>
</dbReference>
<keyword evidence="7 15" id="KW-0378">Hydrolase</keyword>
<evidence type="ECO:0000256" key="13">
    <source>
        <dbReference type="ARBA" id="ARBA00023295"/>
    </source>
</evidence>
<evidence type="ECO:0000256" key="7">
    <source>
        <dbReference type="ARBA" id="ARBA00022801"/>
    </source>
</evidence>
<dbReference type="GO" id="GO:0006284">
    <property type="term" value="P:base-excision repair"/>
    <property type="evidence" value="ECO:0007669"/>
    <property type="project" value="InterPro"/>
</dbReference>
<dbReference type="RefSeq" id="WP_105074800.1">
    <property type="nucleotide sequence ID" value="NZ_JAFLKP010000165.1"/>
</dbReference>
<dbReference type="GO" id="GO:0034039">
    <property type="term" value="F:8-oxo-7,8-dihydroguanine DNA N-glycosylase activity"/>
    <property type="evidence" value="ECO:0007669"/>
    <property type="project" value="TreeGrafter"/>
</dbReference>
<keyword evidence="19" id="KW-1185">Reference proteome</keyword>
<dbReference type="InterPro" id="IPR000214">
    <property type="entry name" value="Znf_DNA_glyclase/AP_lyase"/>
</dbReference>
<dbReference type="FunFam" id="3.20.190.10:FF:000001">
    <property type="entry name" value="Formamidopyrimidine-DNA glycosylase"/>
    <property type="match status" value="1"/>
</dbReference>
<dbReference type="FunFam" id="1.10.8.50:FF:000003">
    <property type="entry name" value="Formamidopyrimidine-DNA glycosylase"/>
    <property type="match status" value="1"/>
</dbReference>
<evidence type="ECO:0000256" key="9">
    <source>
        <dbReference type="ARBA" id="ARBA00023125"/>
    </source>
</evidence>
<feature type="active site" description="Proton donor" evidence="15">
    <location>
        <position position="3"/>
    </location>
</feature>
<evidence type="ECO:0000256" key="15">
    <source>
        <dbReference type="HAMAP-Rule" id="MF_00103"/>
    </source>
</evidence>
<evidence type="ECO:0000256" key="5">
    <source>
        <dbReference type="ARBA" id="ARBA00022763"/>
    </source>
</evidence>
<comment type="subunit">
    <text evidence="3 15">Monomer.</text>
</comment>
<dbReference type="NCBIfam" id="NF002211">
    <property type="entry name" value="PRK01103.1"/>
    <property type="match status" value="1"/>
</dbReference>
<dbReference type="InterPro" id="IPR015886">
    <property type="entry name" value="H2TH_FPG"/>
</dbReference>
<dbReference type="InterPro" id="IPR010663">
    <property type="entry name" value="Znf_FPG/IleRS"/>
</dbReference>
<dbReference type="InterPro" id="IPR020629">
    <property type="entry name" value="FPG_Glyclase"/>
</dbReference>
<evidence type="ECO:0000259" key="17">
    <source>
        <dbReference type="PROSITE" id="PS51068"/>
    </source>
</evidence>
<dbReference type="InterPro" id="IPR012319">
    <property type="entry name" value="FPG_cat"/>
</dbReference>
<dbReference type="GO" id="GO:0008270">
    <property type="term" value="F:zinc ion binding"/>
    <property type="evidence" value="ECO:0007669"/>
    <property type="project" value="UniProtKB-UniRule"/>
</dbReference>
<gene>
    <name evidence="15" type="primary">mutM</name>
    <name evidence="15" type="synonym">fpg</name>
    <name evidence="18" type="ORF">CXB77_16395</name>
</gene>
<comment type="catalytic activity">
    <reaction evidence="1 15">
        <text>Hydrolysis of DNA containing ring-opened 7-methylguanine residues, releasing 2,6-diamino-4-hydroxy-5-(N-methyl)formamidopyrimidine.</text>
        <dbReference type="EC" id="3.2.2.23"/>
    </reaction>
</comment>
<dbReference type="Gene3D" id="1.10.8.50">
    <property type="match status" value="1"/>
</dbReference>
<keyword evidence="13 15" id="KW-0326">Glycosidase</keyword>
<evidence type="ECO:0000313" key="18">
    <source>
        <dbReference type="EMBL" id="PQJ95821.1"/>
    </source>
</evidence>
<dbReference type="Gene3D" id="3.20.190.10">
    <property type="entry name" value="MutM-like, N-terminal"/>
    <property type="match status" value="1"/>
</dbReference>
<dbReference type="OrthoDB" id="9800855at2"/>
<evidence type="ECO:0000256" key="8">
    <source>
        <dbReference type="ARBA" id="ARBA00022833"/>
    </source>
</evidence>
<dbReference type="Proteomes" id="UP000239936">
    <property type="component" value="Unassembled WGS sequence"/>
</dbReference>
<comment type="caution">
    <text evidence="18">The sequence shown here is derived from an EMBL/GenBank/DDBJ whole genome shotgun (WGS) entry which is preliminary data.</text>
</comment>
<comment type="cofactor">
    <cofactor evidence="15">
        <name>Zn(2+)</name>
        <dbReference type="ChEBI" id="CHEBI:29105"/>
    </cofactor>
    <text evidence="15">Binds 1 zinc ion per subunit.</text>
</comment>
<dbReference type="InterPro" id="IPR010979">
    <property type="entry name" value="Ribosomal_uS13-like_H2TH"/>
</dbReference>
<comment type="similarity">
    <text evidence="2 15">Belongs to the FPG family.</text>
</comment>
<feature type="binding site" evidence="15">
    <location>
        <position position="91"/>
    </location>
    <ligand>
        <name>DNA</name>
        <dbReference type="ChEBI" id="CHEBI:16991"/>
    </ligand>
</feature>
<evidence type="ECO:0000256" key="12">
    <source>
        <dbReference type="ARBA" id="ARBA00023268"/>
    </source>
</evidence>
<feature type="active site" description="Proton donor; for delta-elimination activity" evidence="15">
    <location>
        <position position="265"/>
    </location>
</feature>
<comment type="catalytic activity">
    <reaction evidence="14 15">
        <text>2'-deoxyribonucleotide-(2'-deoxyribose 5'-phosphate)-2'-deoxyribonucleotide-DNA = a 3'-end 2'-deoxyribonucleotide-(2,3-dehydro-2,3-deoxyribose 5'-phosphate)-DNA + a 5'-end 5'-phospho-2'-deoxyribonucleoside-DNA + H(+)</text>
        <dbReference type="Rhea" id="RHEA:66592"/>
        <dbReference type="Rhea" id="RHEA-COMP:13180"/>
        <dbReference type="Rhea" id="RHEA-COMP:16897"/>
        <dbReference type="Rhea" id="RHEA-COMP:17067"/>
        <dbReference type="ChEBI" id="CHEBI:15378"/>
        <dbReference type="ChEBI" id="CHEBI:136412"/>
        <dbReference type="ChEBI" id="CHEBI:157695"/>
        <dbReference type="ChEBI" id="CHEBI:167181"/>
        <dbReference type="EC" id="4.2.99.18"/>
    </reaction>
</comment>
<sequence length="278" mass="30850">MPELPEVETALRGIRPHLQDQRITHVAVRETRLRQPIPPDFAAQVSGQKIGVLSRRAKYILIALERGCLLVHLGMTGSLRIANANTPPERHDHLDLTLHAGYLLRFHDPRRFGLFLWLEATPEVALTTHPLLKKLGPEPFDAAFSGEHLHALSQKRRVAVKAFIMDGSVVVGVGNIYANEALFIAGIHPAYPCNRITLAGYRLLARAIRNVLTAAIEQGGTTLRNFVREDGQPGYFTASLRIYGRTGEPCCNCGHPVQQMPIAQRMSFFCPQCQKVAS</sequence>
<evidence type="ECO:0000256" key="6">
    <source>
        <dbReference type="ARBA" id="ARBA00022771"/>
    </source>
</evidence>
<evidence type="ECO:0000256" key="14">
    <source>
        <dbReference type="ARBA" id="ARBA00044632"/>
    </source>
</evidence>
<dbReference type="SMART" id="SM01232">
    <property type="entry name" value="H2TH"/>
    <property type="match status" value="1"/>
</dbReference>
<comment type="function">
    <text evidence="15">Involved in base excision repair of DNA damaged by oxidation or by mutagenic agents. Acts as DNA glycosylase that recognizes and removes damaged bases. Has a preference for oxidized purines, such as 7,8-dihydro-8-oxoguanine (8-oxoG). Has AP (apurinic/apyrimidinic) lyase activity and introduces nicks in the DNA strand. Cleaves the DNA backbone by beta-delta elimination to generate a single-strand break at the site of the removed base with both 3'- and 5'-phosphates.</text>
</comment>
<keyword evidence="5 15" id="KW-0227">DNA damage</keyword>
<evidence type="ECO:0000256" key="1">
    <source>
        <dbReference type="ARBA" id="ARBA00001668"/>
    </source>
</evidence>
<evidence type="ECO:0000313" key="19">
    <source>
        <dbReference type="Proteomes" id="UP000239936"/>
    </source>
</evidence>
<dbReference type="EC" id="4.2.99.18" evidence="15"/>
<accession>A0A2S7XQZ4</accession>
<dbReference type="GO" id="GO:0140078">
    <property type="term" value="F:class I DNA-(apurinic or apyrimidinic site) endonuclease activity"/>
    <property type="evidence" value="ECO:0007669"/>
    <property type="project" value="UniProtKB-EC"/>
</dbReference>
<dbReference type="PROSITE" id="PS51066">
    <property type="entry name" value="ZF_FPG_2"/>
    <property type="match status" value="1"/>
</dbReference>
<dbReference type="PANTHER" id="PTHR22993:SF9">
    <property type="entry name" value="FORMAMIDOPYRIMIDINE-DNA GLYCOSYLASE"/>
    <property type="match status" value="1"/>
</dbReference>
<protein>
    <recommendedName>
        <fullName evidence="15">Formamidopyrimidine-DNA glycosylase</fullName>
        <shortName evidence="15">Fapy-DNA glycosylase</shortName>
        <ecNumber evidence="15">3.2.2.23</ecNumber>
    </recommendedName>
    <alternativeName>
        <fullName evidence="15">DNA-(apurinic or apyrimidinic site) lyase MutM</fullName>
        <shortName evidence="15">AP lyase MutM</shortName>
        <ecNumber evidence="15">4.2.99.18</ecNumber>
    </alternativeName>
</protein>
<dbReference type="Pfam" id="PF01149">
    <property type="entry name" value="Fapy_DNA_glyco"/>
    <property type="match status" value="1"/>
</dbReference>
<dbReference type="EMBL" id="PPGH01000037">
    <property type="protein sequence ID" value="PQJ95821.1"/>
    <property type="molecule type" value="Genomic_DNA"/>
</dbReference>
<proteinExistence type="inferred from homology"/>
<reference evidence="18 19" key="1">
    <citation type="submission" date="2018-01" db="EMBL/GenBank/DDBJ databases">
        <title>The complete genome sequence of Chromatium okenii LaCa, a purple sulfur bacterium with a turbulent life.</title>
        <authorList>
            <person name="Luedin S.M."/>
            <person name="Liechti N."/>
            <person name="Storelli N."/>
            <person name="Danza F."/>
            <person name="Wittwer M."/>
            <person name="Pothier J.F."/>
            <person name="Tonolla M.A."/>
        </authorList>
    </citation>
    <scope>NUCLEOTIDE SEQUENCE [LARGE SCALE GENOMIC DNA]</scope>
    <source>
        <strain evidence="18 19">LaCa</strain>
    </source>
</reference>
<dbReference type="Pfam" id="PF06831">
    <property type="entry name" value="H2TH"/>
    <property type="match status" value="1"/>
</dbReference>
<keyword evidence="4 15" id="KW-0479">Metal-binding</keyword>
<dbReference type="SUPFAM" id="SSF57716">
    <property type="entry name" value="Glucocorticoid receptor-like (DNA-binding domain)"/>
    <property type="match status" value="1"/>
</dbReference>
<dbReference type="PROSITE" id="PS01242">
    <property type="entry name" value="ZF_FPG_1"/>
    <property type="match status" value="1"/>
</dbReference>
<evidence type="ECO:0000256" key="2">
    <source>
        <dbReference type="ARBA" id="ARBA00009409"/>
    </source>
</evidence>
<feature type="binding site" evidence="15">
    <location>
        <position position="156"/>
    </location>
    <ligand>
        <name>DNA</name>
        <dbReference type="ChEBI" id="CHEBI:16991"/>
    </ligand>
</feature>
<keyword evidence="9 15" id="KW-0238">DNA-binding</keyword>
<dbReference type="EC" id="3.2.2.23" evidence="15"/>
<dbReference type="NCBIfam" id="TIGR00577">
    <property type="entry name" value="fpg"/>
    <property type="match status" value="1"/>
</dbReference>
<evidence type="ECO:0000256" key="11">
    <source>
        <dbReference type="ARBA" id="ARBA00023239"/>
    </source>
</evidence>
<evidence type="ECO:0000256" key="10">
    <source>
        <dbReference type="ARBA" id="ARBA00023204"/>
    </source>
</evidence>
<dbReference type="GO" id="GO:0003684">
    <property type="term" value="F:damaged DNA binding"/>
    <property type="evidence" value="ECO:0007669"/>
    <property type="project" value="InterPro"/>
</dbReference>
<dbReference type="AlphaFoldDB" id="A0A2S7XQZ4"/>
<feature type="binding site" evidence="15">
    <location>
        <position position="110"/>
    </location>
    <ligand>
        <name>DNA</name>
        <dbReference type="ChEBI" id="CHEBI:16991"/>
    </ligand>
</feature>
<keyword evidence="11 15" id="KW-0456">Lyase</keyword>
<feature type="domain" description="FPG-type" evidence="16">
    <location>
        <begin position="241"/>
        <end position="275"/>
    </location>
</feature>
<evidence type="ECO:0000256" key="4">
    <source>
        <dbReference type="ARBA" id="ARBA00022723"/>
    </source>
</evidence>
<dbReference type="SMART" id="SM00898">
    <property type="entry name" value="Fapy_DNA_glyco"/>
    <property type="match status" value="1"/>
</dbReference>
<feature type="active site" description="Schiff-base intermediate with DNA" evidence="15">
    <location>
        <position position="2"/>
    </location>
</feature>
<keyword evidence="8 15" id="KW-0862">Zinc</keyword>
<feature type="domain" description="Formamidopyrimidine-DNA glycosylase catalytic" evidence="17">
    <location>
        <begin position="2"/>
        <end position="113"/>
    </location>
</feature>
<organism evidence="18 19">
    <name type="scientific">Chromatium okenii</name>
    <dbReference type="NCBI Taxonomy" id="61644"/>
    <lineage>
        <taxon>Bacteria</taxon>
        <taxon>Pseudomonadati</taxon>
        <taxon>Pseudomonadota</taxon>
        <taxon>Gammaproteobacteria</taxon>
        <taxon>Chromatiales</taxon>
        <taxon>Chromatiaceae</taxon>
        <taxon>Chromatium</taxon>
    </lineage>
</organism>
<dbReference type="CDD" id="cd08966">
    <property type="entry name" value="EcFpg-like_N"/>
    <property type="match status" value="1"/>
</dbReference>
<dbReference type="InterPro" id="IPR015887">
    <property type="entry name" value="DNA_glyclase_Znf_dom_DNA_BS"/>
</dbReference>
<evidence type="ECO:0000256" key="3">
    <source>
        <dbReference type="ARBA" id="ARBA00011245"/>
    </source>
</evidence>
<dbReference type="InterPro" id="IPR035937">
    <property type="entry name" value="FPG_N"/>
</dbReference>
<keyword evidence="6 15" id="KW-0863">Zinc-finger</keyword>
<dbReference type="PANTHER" id="PTHR22993">
    <property type="entry name" value="FORMAMIDOPYRIMIDINE-DNA GLYCOSYLASE"/>
    <property type="match status" value="1"/>
</dbReference>
<name>A0A2S7XQZ4_9GAMM</name>
<keyword evidence="12 15" id="KW-0511">Multifunctional enzyme</keyword>
<dbReference type="HAMAP" id="MF_00103">
    <property type="entry name" value="Fapy_DNA_glycosyl"/>
    <property type="match status" value="1"/>
</dbReference>
<keyword evidence="10 15" id="KW-0234">DNA repair</keyword>
<dbReference type="Pfam" id="PF06827">
    <property type="entry name" value="zf-FPG_IleRS"/>
    <property type="match status" value="1"/>
</dbReference>